<dbReference type="PANTHER" id="PTHR46509:SF1">
    <property type="entry name" value="PHOSPHOADENOSINE PHOSPHOSULFATE REDUCTASE"/>
    <property type="match status" value="1"/>
</dbReference>
<dbReference type="NCBIfam" id="NF002537">
    <property type="entry name" value="PRK02090.1"/>
    <property type="match status" value="1"/>
</dbReference>
<dbReference type="InterPro" id="IPR011800">
    <property type="entry name" value="PAPS_reductase_CysH"/>
</dbReference>
<dbReference type="Pfam" id="PF01507">
    <property type="entry name" value="PAPS_reduct"/>
    <property type="match status" value="1"/>
</dbReference>
<feature type="domain" description="Phosphoadenosine phosphosulphate reductase" evidence="4">
    <location>
        <begin position="53"/>
        <end position="224"/>
    </location>
</feature>
<comment type="similarity">
    <text evidence="1 3">Belongs to the PAPS reductase family. CysH subfamily.</text>
</comment>
<dbReference type="InterPro" id="IPR004511">
    <property type="entry name" value="PAPS/APS_Rdtase"/>
</dbReference>
<dbReference type="HAMAP" id="MF_00063">
    <property type="entry name" value="CysH"/>
    <property type="match status" value="1"/>
</dbReference>
<keyword evidence="2 3" id="KW-0560">Oxidoreductase</keyword>
<keyword evidence="6" id="KW-1185">Reference proteome</keyword>
<comment type="caution">
    <text evidence="3">Lacks conserved residue(s) required for the propagation of feature annotation.</text>
</comment>
<dbReference type="Gene3D" id="3.40.50.620">
    <property type="entry name" value="HUPs"/>
    <property type="match status" value="1"/>
</dbReference>
<reference evidence="5" key="1">
    <citation type="submission" date="2021-11" db="EMBL/GenBank/DDBJ databases">
        <authorList>
            <person name="Rodrigo-Torres L."/>
            <person name="Arahal R. D."/>
            <person name="Lucena T."/>
        </authorList>
    </citation>
    <scope>NUCLEOTIDE SEQUENCE</scope>
    <source>
        <strain evidence="5">CECT 7928</strain>
    </source>
</reference>
<dbReference type="EC" id="1.8.4.8" evidence="3"/>
<evidence type="ECO:0000256" key="3">
    <source>
        <dbReference type="HAMAP-Rule" id="MF_00063"/>
    </source>
</evidence>
<gene>
    <name evidence="5" type="primary">cysH_1</name>
    <name evidence="3" type="synonym">cysH</name>
    <name evidence="5" type="ORF">VMF7928_02552</name>
</gene>
<protein>
    <recommendedName>
        <fullName evidence="3">Phosphoadenosine 5'-phosphosulfate reductase</fullName>
        <shortName evidence="3">PAPS reductase</shortName>
        <ecNumber evidence="3">1.8.4.8</ecNumber>
    </recommendedName>
    <alternativeName>
        <fullName evidence="3">3'-phosphoadenylylsulfate reductase</fullName>
    </alternativeName>
    <alternativeName>
        <fullName evidence="3">PAPS reductase, thioredoxin dependent</fullName>
    </alternativeName>
    <alternativeName>
        <fullName evidence="3">PAPS sulfotransferase</fullName>
    </alternativeName>
    <alternativeName>
        <fullName evidence="3">PAdoPS reductase</fullName>
    </alternativeName>
</protein>
<comment type="catalytic activity">
    <reaction evidence="3">
        <text>[thioredoxin]-disulfide + sulfite + adenosine 3',5'-bisphosphate + 2 H(+) = [thioredoxin]-dithiol + 3'-phosphoadenylyl sulfate</text>
        <dbReference type="Rhea" id="RHEA:11724"/>
        <dbReference type="Rhea" id="RHEA-COMP:10698"/>
        <dbReference type="Rhea" id="RHEA-COMP:10700"/>
        <dbReference type="ChEBI" id="CHEBI:15378"/>
        <dbReference type="ChEBI" id="CHEBI:17359"/>
        <dbReference type="ChEBI" id="CHEBI:29950"/>
        <dbReference type="ChEBI" id="CHEBI:50058"/>
        <dbReference type="ChEBI" id="CHEBI:58339"/>
        <dbReference type="ChEBI" id="CHEBI:58343"/>
        <dbReference type="EC" id="1.8.4.8"/>
    </reaction>
</comment>
<dbReference type="InterPro" id="IPR014729">
    <property type="entry name" value="Rossmann-like_a/b/a_fold"/>
</dbReference>
<dbReference type="Proteomes" id="UP000838748">
    <property type="component" value="Unassembled WGS sequence"/>
</dbReference>
<evidence type="ECO:0000313" key="6">
    <source>
        <dbReference type="Proteomes" id="UP000838748"/>
    </source>
</evidence>
<organism evidence="5 6">
    <name type="scientific">Vibrio marisflavi CECT 7928</name>
    <dbReference type="NCBI Taxonomy" id="634439"/>
    <lineage>
        <taxon>Bacteria</taxon>
        <taxon>Pseudomonadati</taxon>
        <taxon>Pseudomonadota</taxon>
        <taxon>Gammaproteobacteria</taxon>
        <taxon>Vibrionales</taxon>
        <taxon>Vibrionaceae</taxon>
        <taxon>Vibrio</taxon>
    </lineage>
</organism>
<dbReference type="PANTHER" id="PTHR46509">
    <property type="entry name" value="PHOSPHOADENOSINE PHOSPHOSULFATE REDUCTASE"/>
    <property type="match status" value="1"/>
</dbReference>
<proteinExistence type="inferred from homology"/>
<comment type="function">
    <text evidence="3">Catalyzes the formation of sulfite from phosphoadenosine 5'-phosphosulfate (PAPS) using thioredoxin as an electron donor.</text>
</comment>
<dbReference type="SUPFAM" id="SSF52402">
    <property type="entry name" value="Adenine nucleotide alpha hydrolases-like"/>
    <property type="match status" value="1"/>
</dbReference>
<comment type="caution">
    <text evidence="5">The sequence shown here is derived from an EMBL/GenBank/DDBJ whole genome shotgun (WGS) entry which is preliminary data.</text>
</comment>
<dbReference type="GO" id="GO:0004604">
    <property type="term" value="F:phosphoadenylyl-sulfate reductase (thioredoxin) activity"/>
    <property type="evidence" value="ECO:0007669"/>
    <property type="project" value="UniProtKB-EC"/>
</dbReference>
<dbReference type="InterPro" id="IPR002500">
    <property type="entry name" value="PAPS_reduct_dom"/>
</dbReference>
<sequence>MNDMNFKIPKLKELLSQTKTNRVILLAELNVYLEGLDAEERIAWALNNLPSTHIVSSSFGVQSAVMLHLMVNHLPEIPVVLTDTGYLFPETYRFIDQLTENLELNLKTFRAEFSPSWQEARYGKLWQKGLDGIKKYNDLNKVMPMKKALSELAVGTWFSGLRRGQSESRANLPILSIQHNVFKFLPVIDWTSEDIDKYIKANNLKYHPLKAEGYVSIGDTHTTTKWDPSLKQEETRFFGLKRECGLHEDEEYSEDSWGD</sequence>
<evidence type="ECO:0000256" key="2">
    <source>
        <dbReference type="ARBA" id="ARBA00023002"/>
    </source>
</evidence>
<evidence type="ECO:0000259" key="4">
    <source>
        <dbReference type="Pfam" id="PF01507"/>
    </source>
</evidence>
<dbReference type="PIRSF" id="PIRSF000857">
    <property type="entry name" value="PAPS_reductase"/>
    <property type="match status" value="1"/>
</dbReference>
<name>A0ABN8E6G7_9VIBR</name>
<dbReference type="NCBIfam" id="TIGR02057">
    <property type="entry name" value="PAPS_reductase"/>
    <property type="match status" value="1"/>
</dbReference>
<comment type="pathway">
    <text evidence="3">Sulfur metabolism; hydrogen sulfide biosynthesis; sulfite from sulfate: step 3/3.</text>
</comment>
<dbReference type="EMBL" id="CAKLDM010000002">
    <property type="protein sequence ID" value="CAH0539975.1"/>
    <property type="molecule type" value="Genomic_DNA"/>
</dbReference>
<comment type="subcellular location">
    <subcellularLocation>
        <location evidence="3">Cytoplasm</location>
    </subcellularLocation>
</comment>
<dbReference type="NCBIfam" id="TIGR00434">
    <property type="entry name" value="cysH"/>
    <property type="match status" value="1"/>
</dbReference>
<evidence type="ECO:0000313" key="5">
    <source>
        <dbReference type="EMBL" id="CAH0539975.1"/>
    </source>
</evidence>
<accession>A0ABN8E6G7</accession>
<evidence type="ECO:0000256" key="1">
    <source>
        <dbReference type="ARBA" id="ARBA00009732"/>
    </source>
</evidence>
<keyword evidence="3" id="KW-0963">Cytoplasm</keyword>
<dbReference type="RefSeq" id="WP_237362013.1">
    <property type="nucleotide sequence ID" value="NZ_CAKLDM010000002.1"/>
</dbReference>
<feature type="active site" description="Nucleophile; cysteine thiosulfonate intermediate" evidence="3">
    <location>
        <position position="244"/>
    </location>
</feature>
<dbReference type="CDD" id="cd23945">
    <property type="entry name" value="PAPS_reductase"/>
    <property type="match status" value="1"/>
</dbReference>